<protein>
    <submittedName>
        <fullName evidence="4">Xanthine dehydrogenase, molybdenum binding subunit</fullName>
        <ecNumber evidence="4">1.17.1.4</ecNumber>
    </submittedName>
</protein>
<sequence>MLEYKPNMVLSNEEFDSIGSTPIRHDGADKVTGRARYGADNNMPGMLYGKILRSPHAHAVIKSVDASAAETLPGVHAVVTSADWPETSMKLTDLAEGSIHNLGFLSMNVLARGKALYKGHPVAAVAAVSPHVAEEATKLIKVVYEVLKPVLSAEEGMAPDAPILHERLAAVSSPALRPGGILEDDAEGMRTNIANKFEFSLGDVEQGFKDADVIVEKETTTQAVHQGYIEPQAGVAHWQADGKVTVWSSSQGQFTVRDQTARFLGIPIGQVKAIPMEIGGGFGAKGITYVEPIAALLSRKTGRPVKVQLTRTEVFEATGPTSGTKIKVKIGATKDGKLIAGEAELIYEAGAFPGSPVGAAVQCMMGQYDIPNGHLTAIDVVINRPKAAAYRAPGAPAAAFCMETALDELAEKLGIDALEFRLMNSGKEGSRRVTGPVNPHVGYIETLQAAKEHEHYNTKLEGKLRGRGVASGFWGNNSGPASAVAVVNSDGTVSLTEGSPDIGGSRVAMAMHVAEVLNIPVEDIKPQVGDTDSIGFTSNTGGSSVTFKTGWACYNAAQSVKQQMVERAAKIWEIPDEDVEYKEAVLQHKSDPELKLTFKQIAARMIPTGGPIVGSSGVNPPGPGPSIGVHVVDVAVDTETGKVDILRYTAVQDAGKAIHPAYVEGQIQGGAVQGIGWALNEEYVYNDDGALLNSSFLDYRMPTSLDLPMIDTVIVEVANPNHPYGVRGVGEVPIVPPMAAISNAIYDAIGVRMNDLPMSPDKVLEALWAKEGK</sequence>
<dbReference type="Gene3D" id="3.30.365.10">
    <property type="entry name" value="Aldehyde oxidase/xanthine dehydrogenase, molybdopterin binding domain"/>
    <property type="match status" value="4"/>
</dbReference>
<feature type="domain" description="Aldehyde oxidase/xanthine dehydrogenase a/b hammerhead" evidence="3">
    <location>
        <begin position="32"/>
        <end position="148"/>
    </location>
</feature>
<dbReference type="InterPro" id="IPR037165">
    <property type="entry name" value="AldOxase/xan_DH_Mopterin-bd_sf"/>
</dbReference>
<dbReference type="PANTHER" id="PTHR11908:SF132">
    <property type="entry name" value="ALDEHYDE OXIDASE 1-RELATED"/>
    <property type="match status" value="1"/>
</dbReference>
<dbReference type="GO" id="GO:0004854">
    <property type="term" value="F:xanthine dehydrogenase activity"/>
    <property type="evidence" value="ECO:0007669"/>
    <property type="project" value="UniProtKB-EC"/>
</dbReference>
<dbReference type="InterPro" id="IPR000674">
    <property type="entry name" value="Ald_Oxase/Xan_DH_a/b"/>
</dbReference>
<gene>
    <name evidence="4" type="ORF">MGWOODY_Clf2376</name>
</gene>
<name>A0A160V897_9ZZZZ</name>
<dbReference type="Gene3D" id="3.90.1170.50">
    <property type="entry name" value="Aldehyde oxidase/xanthine dehydrogenase, a/b hammerhead"/>
    <property type="match status" value="1"/>
</dbReference>
<dbReference type="EC" id="1.17.1.4" evidence="4"/>
<dbReference type="InterPro" id="IPR016208">
    <property type="entry name" value="Ald_Oxase/xanthine_DH-like"/>
</dbReference>
<dbReference type="SMART" id="SM01008">
    <property type="entry name" value="Ald_Xan_dh_C"/>
    <property type="match status" value="1"/>
</dbReference>
<dbReference type="Pfam" id="PF01315">
    <property type="entry name" value="Ald_Xan_dh_C"/>
    <property type="match status" value="1"/>
</dbReference>
<organism evidence="4">
    <name type="scientific">hydrothermal vent metagenome</name>
    <dbReference type="NCBI Taxonomy" id="652676"/>
    <lineage>
        <taxon>unclassified sequences</taxon>
        <taxon>metagenomes</taxon>
        <taxon>ecological metagenomes</taxon>
    </lineage>
</organism>
<dbReference type="InterPro" id="IPR008274">
    <property type="entry name" value="AldOxase/xan_DH_MoCoBD1"/>
</dbReference>
<dbReference type="AlphaFoldDB" id="A0A160V897"/>
<dbReference type="Pfam" id="PF02738">
    <property type="entry name" value="MoCoBD_1"/>
    <property type="match status" value="1"/>
</dbReference>
<reference evidence="4" key="1">
    <citation type="submission" date="2015-10" db="EMBL/GenBank/DDBJ databases">
        <authorList>
            <person name="Gilbert D.G."/>
        </authorList>
    </citation>
    <scope>NUCLEOTIDE SEQUENCE</scope>
</reference>
<proteinExistence type="predicted"/>
<evidence type="ECO:0000256" key="2">
    <source>
        <dbReference type="ARBA" id="ARBA00023002"/>
    </source>
</evidence>
<dbReference type="Pfam" id="PF20256">
    <property type="entry name" value="MoCoBD_2"/>
    <property type="match status" value="1"/>
</dbReference>
<evidence type="ECO:0000313" key="4">
    <source>
        <dbReference type="EMBL" id="CUV01968.1"/>
    </source>
</evidence>
<evidence type="ECO:0000259" key="3">
    <source>
        <dbReference type="SMART" id="SM01008"/>
    </source>
</evidence>
<dbReference type="SUPFAM" id="SSF54665">
    <property type="entry name" value="CO dehydrogenase molybdoprotein N-domain-like"/>
    <property type="match status" value="1"/>
</dbReference>
<dbReference type="EMBL" id="FAXA01000157">
    <property type="protein sequence ID" value="CUV01968.1"/>
    <property type="molecule type" value="Genomic_DNA"/>
</dbReference>
<keyword evidence="1" id="KW-0500">Molybdenum</keyword>
<dbReference type="InterPro" id="IPR046867">
    <property type="entry name" value="AldOxase/xan_DH_MoCoBD2"/>
</dbReference>
<dbReference type="SUPFAM" id="SSF56003">
    <property type="entry name" value="Molybdenum cofactor-binding domain"/>
    <property type="match status" value="1"/>
</dbReference>
<dbReference type="InterPro" id="IPR036856">
    <property type="entry name" value="Ald_Oxase/Xan_DH_a/b_sf"/>
</dbReference>
<dbReference type="PANTHER" id="PTHR11908">
    <property type="entry name" value="XANTHINE DEHYDROGENASE"/>
    <property type="match status" value="1"/>
</dbReference>
<evidence type="ECO:0000256" key="1">
    <source>
        <dbReference type="ARBA" id="ARBA00022505"/>
    </source>
</evidence>
<dbReference type="GO" id="GO:0005506">
    <property type="term" value="F:iron ion binding"/>
    <property type="evidence" value="ECO:0007669"/>
    <property type="project" value="InterPro"/>
</dbReference>
<accession>A0A160V897</accession>
<keyword evidence="2 4" id="KW-0560">Oxidoreductase</keyword>